<dbReference type="EMBL" id="BDGG01000001">
    <property type="protein sequence ID" value="GAU87113.1"/>
    <property type="molecule type" value="Genomic_DNA"/>
</dbReference>
<dbReference type="AlphaFoldDB" id="A0A1D1UL83"/>
<keyword evidence="1" id="KW-0175">Coiled coil</keyword>
<evidence type="ECO:0000313" key="4">
    <source>
        <dbReference type="Proteomes" id="UP000186922"/>
    </source>
</evidence>
<sequence length="446" mass="49190">MDLTTAASMPVLDTDLERLLQEQRRKLSALGIFPPARHTSEAHSAGRETVGQSTHQPSTITTSKKVDPAGLFPSSSDGRRSAGDAVTGRLDRLAQTEERIARLLGVEGGDGGAGSTSSQLDYQALLRPAMADMPHTAADLLNRIRQKSMGQNAVSDSVKQSQFNIVHANTQLSRRKTVVESGWKKSASVTKSESQLNTKKAAGKIRDRLRTLKSEVSANLITAGKSCEDALSYVDITAKTLGQEATLQMMKGKLTAKEGELSSICQTASKNQQLAQKKAAEVRQMEEEHRQLKAKQMEQEKKLRACRKQLEEARRTCEVLTAEVERLSAELKGRRKGQVDVAKKRAMPQISAARWAAANDKALKELLTLKEQNKALRDSGQKLQKDVKNQGKRHEGNLTNFLTVVKKQQALMTCRARQRHLCGQMQLLKTADEQFRQLLDVTSITS</sequence>
<gene>
    <name evidence="3" type="primary">RvY_00010-1</name>
    <name evidence="3" type="synonym">RvY_00010.1</name>
    <name evidence="3" type="ORF">RvY_00010</name>
</gene>
<reference evidence="3 4" key="1">
    <citation type="journal article" date="2016" name="Nat. Commun.">
        <title>Extremotolerant tardigrade genome and improved radiotolerance of human cultured cells by tardigrade-unique protein.</title>
        <authorList>
            <person name="Hashimoto T."/>
            <person name="Horikawa D.D."/>
            <person name="Saito Y."/>
            <person name="Kuwahara H."/>
            <person name="Kozuka-Hata H."/>
            <person name="Shin-I T."/>
            <person name="Minakuchi Y."/>
            <person name="Ohishi K."/>
            <person name="Motoyama A."/>
            <person name="Aizu T."/>
            <person name="Enomoto A."/>
            <person name="Kondo K."/>
            <person name="Tanaka S."/>
            <person name="Hara Y."/>
            <person name="Koshikawa S."/>
            <person name="Sagara H."/>
            <person name="Miura T."/>
            <person name="Yokobori S."/>
            <person name="Miyagawa K."/>
            <person name="Suzuki Y."/>
            <person name="Kubo T."/>
            <person name="Oyama M."/>
            <person name="Kohara Y."/>
            <person name="Fujiyama A."/>
            <person name="Arakawa K."/>
            <person name="Katayama T."/>
            <person name="Toyoda A."/>
            <person name="Kunieda T."/>
        </authorList>
    </citation>
    <scope>NUCLEOTIDE SEQUENCE [LARGE SCALE GENOMIC DNA]</scope>
    <source>
        <strain evidence="3 4">YOKOZUNA-1</strain>
    </source>
</reference>
<feature type="region of interest" description="Disordered" evidence="2">
    <location>
        <begin position="30"/>
        <end position="86"/>
    </location>
</feature>
<accession>A0A1D1UL83</accession>
<feature type="coiled-coil region" evidence="1">
    <location>
        <begin position="268"/>
        <end position="330"/>
    </location>
</feature>
<evidence type="ECO:0000313" key="3">
    <source>
        <dbReference type="EMBL" id="GAU87113.1"/>
    </source>
</evidence>
<protein>
    <submittedName>
        <fullName evidence="3">Uncharacterized protein</fullName>
    </submittedName>
</protein>
<evidence type="ECO:0000256" key="1">
    <source>
        <dbReference type="SAM" id="Coils"/>
    </source>
</evidence>
<dbReference type="OrthoDB" id="10674046at2759"/>
<name>A0A1D1UL83_RAMVA</name>
<feature type="compositionally biased region" description="Polar residues" evidence="2">
    <location>
        <begin position="50"/>
        <end position="63"/>
    </location>
</feature>
<comment type="caution">
    <text evidence="3">The sequence shown here is derived from an EMBL/GenBank/DDBJ whole genome shotgun (WGS) entry which is preliminary data.</text>
</comment>
<keyword evidence="4" id="KW-1185">Reference proteome</keyword>
<evidence type="ECO:0000256" key="2">
    <source>
        <dbReference type="SAM" id="MobiDB-lite"/>
    </source>
</evidence>
<feature type="coiled-coil region" evidence="1">
    <location>
        <begin position="359"/>
        <end position="386"/>
    </location>
</feature>
<dbReference type="Proteomes" id="UP000186922">
    <property type="component" value="Unassembled WGS sequence"/>
</dbReference>
<organism evidence="3 4">
    <name type="scientific">Ramazzottius varieornatus</name>
    <name type="common">Water bear</name>
    <name type="synonym">Tardigrade</name>
    <dbReference type="NCBI Taxonomy" id="947166"/>
    <lineage>
        <taxon>Eukaryota</taxon>
        <taxon>Metazoa</taxon>
        <taxon>Ecdysozoa</taxon>
        <taxon>Tardigrada</taxon>
        <taxon>Eutardigrada</taxon>
        <taxon>Parachela</taxon>
        <taxon>Hypsibioidea</taxon>
        <taxon>Ramazzottiidae</taxon>
        <taxon>Ramazzottius</taxon>
    </lineage>
</organism>
<proteinExistence type="predicted"/>